<organism evidence="10 11">
    <name type="scientific">Streptomyces flavalbus</name>
    <dbReference type="NCBI Taxonomy" id="2665155"/>
    <lineage>
        <taxon>Bacteria</taxon>
        <taxon>Bacillati</taxon>
        <taxon>Actinomycetota</taxon>
        <taxon>Actinomycetes</taxon>
        <taxon>Kitasatosporales</taxon>
        <taxon>Streptomycetaceae</taxon>
        <taxon>Streptomyces</taxon>
    </lineage>
</organism>
<dbReference type="CDD" id="cd14014">
    <property type="entry name" value="STKc_PknB_like"/>
    <property type="match status" value="1"/>
</dbReference>
<keyword evidence="11" id="KW-1185">Reference proteome</keyword>
<dbReference type="SMART" id="SM00220">
    <property type="entry name" value="S_TKc"/>
    <property type="match status" value="1"/>
</dbReference>
<reference evidence="11" key="1">
    <citation type="journal article" date="2019" name="Int. J. Syst. Evol. Microbiol.">
        <title>The Global Catalogue of Microorganisms (GCM) 10K type strain sequencing project: providing services to taxonomists for standard genome sequencing and annotation.</title>
        <authorList>
            <consortium name="The Broad Institute Genomics Platform"/>
            <consortium name="The Broad Institute Genome Sequencing Center for Infectious Disease"/>
            <person name="Wu L."/>
            <person name="Ma J."/>
        </authorList>
    </citation>
    <scope>NUCLEOTIDE SEQUENCE [LARGE SCALE GENOMIC DNA]</scope>
    <source>
        <strain evidence="11">CGMCC 4.7400</strain>
    </source>
</reference>
<evidence type="ECO:0000256" key="2">
    <source>
        <dbReference type="ARBA" id="ARBA00022527"/>
    </source>
</evidence>
<dbReference type="SUPFAM" id="SSF56112">
    <property type="entry name" value="Protein kinase-like (PK-like)"/>
    <property type="match status" value="1"/>
</dbReference>
<evidence type="ECO:0000256" key="7">
    <source>
        <dbReference type="PROSITE-ProRule" id="PRU10141"/>
    </source>
</evidence>
<keyword evidence="2" id="KW-0723">Serine/threonine-protein kinase</keyword>
<evidence type="ECO:0000313" key="10">
    <source>
        <dbReference type="EMBL" id="MFD0316809.1"/>
    </source>
</evidence>
<sequence>MTDGTDGTDGAARHGDGPPLAGRYRLVEPLGSGATGTVWRAYDEQAGREVAVKEPRLPGDPEDEAYRRAAHRLYREARAAARVDHPSAVSVHDVVVEEGDGADGPPWIVMELVRGETLRALIGRGPLDPPEAARIGLAVLGALRAAHSVGIVHRDLKPANVLVEAGTGRVVLTDFGFAGDLDGDAGFVAPERAAGRGAGPASDLWSLGALLDAAVAGGGPLEPLLVRLLDRDPARRPEPAEVAAGLAAVAGVEVPEATRREAAAETGTAYDTSAPDLGEPRPSPDPGAPRPRHPLRHPAALPLLSALLLTAVLLGAALLPSATADTANAGVTWAEHQEPDMDAVLALPVGYEESERRGGAADPPRLVVYTDTETDADAPLRVRLTQWDTAPRSPLSQARRARAGWDGARTRYTRTSVQGQEAVVADTTYLRPDGSPARALELLFRTGDRRMYQLRVDMPRGAAHEREGTAVFEGARDRLEIGGGGASGPG</sequence>
<dbReference type="InterPro" id="IPR017441">
    <property type="entry name" value="Protein_kinase_ATP_BS"/>
</dbReference>
<dbReference type="PANTHER" id="PTHR43289">
    <property type="entry name" value="MITOGEN-ACTIVATED PROTEIN KINASE KINASE KINASE 20-RELATED"/>
    <property type="match status" value="1"/>
</dbReference>
<dbReference type="RefSeq" id="WP_381611626.1">
    <property type="nucleotide sequence ID" value="NZ_JBHTEB010000001.1"/>
</dbReference>
<dbReference type="PROSITE" id="PS00108">
    <property type="entry name" value="PROTEIN_KINASE_ST"/>
    <property type="match status" value="1"/>
</dbReference>
<gene>
    <name evidence="10" type="ORF">ACFQZ6_21865</name>
</gene>
<feature type="domain" description="Protein kinase" evidence="9">
    <location>
        <begin position="24"/>
        <end position="296"/>
    </location>
</feature>
<feature type="binding site" evidence="7">
    <location>
        <position position="53"/>
    </location>
    <ligand>
        <name>ATP</name>
        <dbReference type="ChEBI" id="CHEBI:30616"/>
    </ligand>
</feature>
<dbReference type="Pfam" id="PF00069">
    <property type="entry name" value="Pkinase"/>
    <property type="match status" value="1"/>
</dbReference>
<evidence type="ECO:0000256" key="5">
    <source>
        <dbReference type="ARBA" id="ARBA00022777"/>
    </source>
</evidence>
<proteinExistence type="predicted"/>
<feature type="region of interest" description="Disordered" evidence="8">
    <location>
        <begin position="259"/>
        <end position="296"/>
    </location>
</feature>
<feature type="region of interest" description="Disordered" evidence="8">
    <location>
        <begin position="1"/>
        <end position="24"/>
    </location>
</feature>
<evidence type="ECO:0000256" key="1">
    <source>
        <dbReference type="ARBA" id="ARBA00012513"/>
    </source>
</evidence>
<dbReference type="Gene3D" id="1.10.510.10">
    <property type="entry name" value="Transferase(Phosphotransferase) domain 1"/>
    <property type="match status" value="1"/>
</dbReference>
<keyword evidence="4 7" id="KW-0547">Nucleotide-binding</keyword>
<protein>
    <recommendedName>
        <fullName evidence="1">non-specific serine/threonine protein kinase</fullName>
        <ecNumber evidence="1">2.7.11.1</ecNumber>
    </recommendedName>
</protein>
<accession>A0ABW2WCN7</accession>
<comment type="caution">
    <text evidence="10">The sequence shown here is derived from an EMBL/GenBank/DDBJ whole genome shotgun (WGS) entry which is preliminary data.</text>
</comment>
<evidence type="ECO:0000256" key="4">
    <source>
        <dbReference type="ARBA" id="ARBA00022741"/>
    </source>
</evidence>
<evidence type="ECO:0000256" key="8">
    <source>
        <dbReference type="SAM" id="MobiDB-lite"/>
    </source>
</evidence>
<dbReference type="InterPro" id="IPR011009">
    <property type="entry name" value="Kinase-like_dom_sf"/>
</dbReference>
<keyword evidence="6 7" id="KW-0067">ATP-binding</keyword>
<evidence type="ECO:0000313" key="11">
    <source>
        <dbReference type="Proteomes" id="UP001597023"/>
    </source>
</evidence>
<dbReference type="PROSITE" id="PS00107">
    <property type="entry name" value="PROTEIN_KINASE_ATP"/>
    <property type="match status" value="1"/>
</dbReference>
<dbReference type="EMBL" id="JBHTEB010000001">
    <property type="protein sequence ID" value="MFD0316809.1"/>
    <property type="molecule type" value="Genomic_DNA"/>
</dbReference>
<evidence type="ECO:0000256" key="6">
    <source>
        <dbReference type="ARBA" id="ARBA00022840"/>
    </source>
</evidence>
<evidence type="ECO:0000259" key="9">
    <source>
        <dbReference type="PROSITE" id="PS50011"/>
    </source>
</evidence>
<dbReference type="GO" id="GO:0016301">
    <property type="term" value="F:kinase activity"/>
    <property type="evidence" value="ECO:0007669"/>
    <property type="project" value="UniProtKB-KW"/>
</dbReference>
<dbReference type="InterPro" id="IPR008271">
    <property type="entry name" value="Ser/Thr_kinase_AS"/>
</dbReference>
<dbReference type="PANTHER" id="PTHR43289:SF6">
    <property type="entry name" value="SERINE_THREONINE-PROTEIN KINASE NEKL-3"/>
    <property type="match status" value="1"/>
</dbReference>
<dbReference type="Gene3D" id="3.30.200.20">
    <property type="entry name" value="Phosphorylase Kinase, domain 1"/>
    <property type="match status" value="1"/>
</dbReference>
<evidence type="ECO:0000256" key="3">
    <source>
        <dbReference type="ARBA" id="ARBA00022679"/>
    </source>
</evidence>
<keyword evidence="3" id="KW-0808">Transferase</keyword>
<dbReference type="InterPro" id="IPR000719">
    <property type="entry name" value="Prot_kinase_dom"/>
</dbReference>
<dbReference type="Proteomes" id="UP001597023">
    <property type="component" value="Unassembled WGS sequence"/>
</dbReference>
<keyword evidence="5 10" id="KW-0418">Kinase</keyword>
<name>A0ABW2WCN7_9ACTN</name>
<dbReference type="PROSITE" id="PS50011">
    <property type="entry name" value="PROTEIN_KINASE_DOM"/>
    <property type="match status" value="1"/>
</dbReference>
<dbReference type="EC" id="2.7.11.1" evidence="1"/>